<evidence type="ECO:0000256" key="4">
    <source>
        <dbReference type="ARBA" id="ARBA00022605"/>
    </source>
</evidence>
<dbReference type="InterPro" id="IPR013785">
    <property type="entry name" value="Aldolase_TIM"/>
</dbReference>
<dbReference type="PANTHER" id="PTHR22854">
    <property type="entry name" value="TRYPTOPHAN BIOSYNTHESIS PROTEIN"/>
    <property type="match status" value="1"/>
</dbReference>
<name>A0A934WZ12_9BACT</name>
<dbReference type="PROSITE" id="PS00614">
    <property type="entry name" value="IGPS"/>
    <property type="match status" value="1"/>
</dbReference>
<reference evidence="10" key="1">
    <citation type="submission" date="2021-01" db="EMBL/GenBank/DDBJ databases">
        <title>Marivirga aurantiaca sp. nov., isolated from intertidal surface sediments.</title>
        <authorList>
            <person name="Zhang M."/>
        </authorList>
    </citation>
    <scope>NUCLEOTIDE SEQUENCE</scope>
    <source>
        <strain evidence="10">S37H4</strain>
    </source>
</reference>
<dbReference type="PANTHER" id="PTHR22854:SF2">
    <property type="entry name" value="INDOLE-3-GLYCEROL-PHOSPHATE SYNTHASE"/>
    <property type="match status" value="1"/>
</dbReference>
<proteinExistence type="predicted"/>
<evidence type="ECO:0000256" key="8">
    <source>
        <dbReference type="ARBA" id="ARBA00023239"/>
    </source>
</evidence>
<sequence>MNTLEKIIAYKRDEVNEAKKLYPIELLKQKMFFNAKAVSLSDYIKRDDKTGVIAEIKRKSPSEGFINKHISVEEVSIGYMQASSSALSVLTDNISFGGSLKDLEIARKFNYCPILRKDFMVDAYQVYEAKAHGADAVLLIASALNKSEAEDLAGLAHELGMEVLLEIHNQEELDSHLGTYADLVGVNSRDLKTFSTSLETAGSLVAQIPDSYVKVAESGIKTPEDVLMLRTAGFQGFLIGTAFMKSARPDKACQKFSQQLRNLSIHNVAS</sequence>
<dbReference type="CDD" id="cd00331">
    <property type="entry name" value="IGPS"/>
    <property type="match status" value="1"/>
</dbReference>
<keyword evidence="11" id="KW-1185">Reference proteome</keyword>
<comment type="caution">
    <text evidence="10">The sequence shown here is derived from an EMBL/GenBank/DDBJ whole genome shotgun (WGS) entry which is preliminary data.</text>
</comment>
<evidence type="ECO:0000313" key="10">
    <source>
        <dbReference type="EMBL" id="MBK6265411.1"/>
    </source>
</evidence>
<dbReference type="GO" id="GO:0004425">
    <property type="term" value="F:indole-3-glycerol-phosphate synthase activity"/>
    <property type="evidence" value="ECO:0007669"/>
    <property type="project" value="UniProtKB-EC"/>
</dbReference>
<dbReference type="InterPro" id="IPR001468">
    <property type="entry name" value="Indole-3-GlycerolPSynthase_CS"/>
</dbReference>
<gene>
    <name evidence="10" type="primary">trpC</name>
    <name evidence="10" type="ORF">JKA74_10215</name>
</gene>
<evidence type="ECO:0000259" key="9">
    <source>
        <dbReference type="Pfam" id="PF00218"/>
    </source>
</evidence>
<keyword evidence="6" id="KW-0822">Tryptophan biosynthesis</keyword>
<evidence type="ECO:0000313" key="11">
    <source>
        <dbReference type="Proteomes" id="UP000611723"/>
    </source>
</evidence>
<evidence type="ECO:0000256" key="2">
    <source>
        <dbReference type="ARBA" id="ARBA00004696"/>
    </source>
</evidence>
<dbReference type="FunFam" id="3.20.20.70:FF:000024">
    <property type="entry name" value="Indole-3-glycerol phosphate synthase"/>
    <property type="match status" value="1"/>
</dbReference>
<accession>A0A934WZ12</accession>
<comment type="pathway">
    <text evidence="2">Amino-acid biosynthesis; L-tryptophan biosynthesis; L-tryptophan from chorismate: step 4/5.</text>
</comment>
<dbReference type="EMBL" id="JAEQBW010000003">
    <property type="protein sequence ID" value="MBK6265411.1"/>
    <property type="molecule type" value="Genomic_DNA"/>
</dbReference>
<keyword evidence="4" id="KW-0028">Amino-acid biosynthesis</keyword>
<dbReference type="InterPro" id="IPR011060">
    <property type="entry name" value="RibuloseP-bd_barrel"/>
</dbReference>
<dbReference type="Pfam" id="PF00218">
    <property type="entry name" value="IGPS"/>
    <property type="match status" value="1"/>
</dbReference>
<dbReference type="EC" id="4.1.1.48" evidence="3"/>
<dbReference type="RefSeq" id="WP_201431073.1">
    <property type="nucleotide sequence ID" value="NZ_JAEQBW010000003.1"/>
</dbReference>
<keyword evidence="7" id="KW-0057">Aromatic amino acid biosynthesis</keyword>
<keyword evidence="5" id="KW-0210">Decarboxylase</keyword>
<dbReference type="NCBIfam" id="NF001377">
    <property type="entry name" value="PRK00278.2-4"/>
    <property type="match status" value="1"/>
</dbReference>
<dbReference type="InterPro" id="IPR045186">
    <property type="entry name" value="Indole-3-glycerol_P_synth"/>
</dbReference>
<keyword evidence="8 10" id="KW-0456">Lyase</keyword>
<dbReference type="Gene3D" id="3.20.20.70">
    <property type="entry name" value="Aldolase class I"/>
    <property type="match status" value="1"/>
</dbReference>
<evidence type="ECO:0000256" key="1">
    <source>
        <dbReference type="ARBA" id="ARBA00001633"/>
    </source>
</evidence>
<evidence type="ECO:0000256" key="6">
    <source>
        <dbReference type="ARBA" id="ARBA00022822"/>
    </source>
</evidence>
<dbReference type="InterPro" id="IPR013798">
    <property type="entry name" value="Indole-3-glycerol_P_synth_dom"/>
</dbReference>
<organism evidence="10 11">
    <name type="scientific">Marivirga aurantiaca</name>
    <dbReference type="NCBI Taxonomy" id="2802615"/>
    <lineage>
        <taxon>Bacteria</taxon>
        <taxon>Pseudomonadati</taxon>
        <taxon>Bacteroidota</taxon>
        <taxon>Cytophagia</taxon>
        <taxon>Cytophagales</taxon>
        <taxon>Marivirgaceae</taxon>
        <taxon>Marivirga</taxon>
    </lineage>
</organism>
<dbReference type="SUPFAM" id="SSF51366">
    <property type="entry name" value="Ribulose-phoshate binding barrel"/>
    <property type="match status" value="1"/>
</dbReference>
<dbReference type="GO" id="GO:0000162">
    <property type="term" value="P:L-tryptophan biosynthetic process"/>
    <property type="evidence" value="ECO:0007669"/>
    <property type="project" value="UniProtKB-KW"/>
</dbReference>
<evidence type="ECO:0000256" key="7">
    <source>
        <dbReference type="ARBA" id="ARBA00023141"/>
    </source>
</evidence>
<evidence type="ECO:0000256" key="3">
    <source>
        <dbReference type="ARBA" id="ARBA00012362"/>
    </source>
</evidence>
<evidence type="ECO:0000256" key="5">
    <source>
        <dbReference type="ARBA" id="ARBA00022793"/>
    </source>
</evidence>
<comment type="catalytic activity">
    <reaction evidence="1">
        <text>1-(2-carboxyphenylamino)-1-deoxy-D-ribulose 5-phosphate + H(+) = (1S,2R)-1-C-(indol-3-yl)glycerol 3-phosphate + CO2 + H2O</text>
        <dbReference type="Rhea" id="RHEA:23476"/>
        <dbReference type="ChEBI" id="CHEBI:15377"/>
        <dbReference type="ChEBI" id="CHEBI:15378"/>
        <dbReference type="ChEBI" id="CHEBI:16526"/>
        <dbReference type="ChEBI" id="CHEBI:58613"/>
        <dbReference type="ChEBI" id="CHEBI:58866"/>
        <dbReference type="EC" id="4.1.1.48"/>
    </reaction>
</comment>
<dbReference type="GO" id="GO:0004640">
    <property type="term" value="F:phosphoribosylanthranilate isomerase activity"/>
    <property type="evidence" value="ECO:0007669"/>
    <property type="project" value="TreeGrafter"/>
</dbReference>
<dbReference type="AlphaFoldDB" id="A0A934WZ12"/>
<feature type="domain" description="Indole-3-glycerol phosphate synthase" evidence="9">
    <location>
        <begin position="4"/>
        <end position="254"/>
    </location>
</feature>
<dbReference type="Proteomes" id="UP000611723">
    <property type="component" value="Unassembled WGS sequence"/>
</dbReference>
<protein>
    <recommendedName>
        <fullName evidence="3">indole-3-glycerol-phosphate synthase</fullName>
        <ecNumber evidence="3">4.1.1.48</ecNumber>
    </recommendedName>
</protein>